<keyword evidence="5" id="KW-1185">Reference proteome</keyword>
<sequence length="276" mass="30507">MARRKGSGIELLASMPWPIGFALGIVAYLVIRYGIGWYFASTNNPILQGMGKPAATGIYAPLAWFVLVASWIGALASFLRRRHRRHLLETQTGLDSLRTMTWREFEMVVGEAFRRQGYVISEMGLGGADGGIDLILRKDGQVILAQCKQWKTQRVDVKVVREMFGLLVDHGAAAVKIVAIGEYTADARRFAEGKSIELINGETLLAMIRGRQKPMPAELAMAAIDTPEAIRLEPGPSQNPTCPKCGASMVKRLNHRTKDHFFGCTKYPSCRGTRTI</sequence>
<dbReference type="InterPro" id="IPR052906">
    <property type="entry name" value="Type_IV_Methyl-Rstrct_Enzyme"/>
</dbReference>
<evidence type="ECO:0000313" key="5">
    <source>
        <dbReference type="Proteomes" id="UP001156627"/>
    </source>
</evidence>
<gene>
    <name evidence="4" type="ORF">GCM10007898_38300</name>
</gene>
<dbReference type="RefSeq" id="WP_404649150.1">
    <property type="nucleotide sequence ID" value="NZ_BSOA01000048.1"/>
</dbReference>
<feature type="domain" description="Restriction endonuclease type IV Mrr" evidence="3">
    <location>
        <begin position="97"/>
        <end position="208"/>
    </location>
</feature>
<dbReference type="Gene3D" id="3.30.65.10">
    <property type="entry name" value="Bacterial Topoisomerase I, domain 1"/>
    <property type="match status" value="1"/>
</dbReference>
<dbReference type="PANTHER" id="PTHR30015:SF7">
    <property type="entry name" value="TYPE IV METHYL-DIRECTED RESTRICTION ENZYME ECOKMRR"/>
    <property type="match status" value="1"/>
</dbReference>
<reference evidence="5" key="1">
    <citation type="journal article" date="2019" name="Int. J. Syst. Evol. Microbiol.">
        <title>The Global Catalogue of Microorganisms (GCM) 10K type strain sequencing project: providing services to taxonomists for standard genome sequencing and annotation.</title>
        <authorList>
            <consortium name="The Broad Institute Genomics Platform"/>
            <consortium name="The Broad Institute Genome Sequencing Center for Infectious Disease"/>
            <person name="Wu L."/>
            <person name="Ma J."/>
        </authorList>
    </citation>
    <scope>NUCLEOTIDE SEQUENCE [LARGE SCALE GENOMIC DNA]</scope>
    <source>
        <strain evidence="5">NBRC 111981</strain>
    </source>
</reference>
<dbReference type="SUPFAM" id="SSF57783">
    <property type="entry name" value="Zinc beta-ribbon"/>
    <property type="match status" value="1"/>
</dbReference>
<dbReference type="InterPro" id="IPR013498">
    <property type="entry name" value="Topo_IA_Znf"/>
</dbReference>
<keyword evidence="1" id="KW-1133">Transmembrane helix</keyword>
<dbReference type="EMBL" id="BSOA01000048">
    <property type="protein sequence ID" value="GLQ90255.1"/>
    <property type="molecule type" value="Genomic_DNA"/>
</dbReference>
<dbReference type="InterPro" id="IPR011856">
    <property type="entry name" value="tRNA_endonuc-like_dom_sf"/>
</dbReference>
<protein>
    <submittedName>
        <fullName evidence="4">Membrane protein</fullName>
    </submittedName>
</protein>
<accession>A0ABQ5XIB2</accession>
<dbReference type="PANTHER" id="PTHR30015">
    <property type="entry name" value="MRR RESTRICTION SYSTEM PROTEIN"/>
    <property type="match status" value="1"/>
</dbReference>
<evidence type="ECO:0000256" key="1">
    <source>
        <dbReference type="SAM" id="Phobius"/>
    </source>
</evidence>
<keyword evidence="1" id="KW-0812">Transmembrane</keyword>
<dbReference type="InterPro" id="IPR007560">
    <property type="entry name" value="Restrct_endonuc_IV_Mrr"/>
</dbReference>
<evidence type="ECO:0000259" key="3">
    <source>
        <dbReference type="Pfam" id="PF04471"/>
    </source>
</evidence>
<feature type="domain" description="DNA topoisomerase type IA zn finger" evidence="2">
    <location>
        <begin position="241"/>
        <end position="275"/>
    </location>
</feature>
<name>A0ABQ5XIB2_9GAMM</name>
<keyword evidence="1" id="KW-0472">Membrane</keyword>
<dbReference type="SUPFAM" id="SSF52980">
    <property type="entry name" value="Restriction endonuclease-like"/>
    <property type="match status" value="1"/>
</dbReference>
<dbReference type="Gene3D" id="3.40.1350.10">
    <property type="match status" value="1"/>
</dbReference>
<feature type="transmembrane region" description="Helical" evidence="1">
    <location>
        <begin position="59"/>
        <end position="79"/>
    </location>
</feature>
<dbReference type="InterPro" id="IPR011335">
    <property type="entry name" value="Restrct_endonuc-II-like"/>
</dbReference>
<evidence type="ECO:0000313" key="4">
    <source>
        <dbReference type="EMBL" id="GLQ90255.1"/>
    </source>
</evidence>
<dbReference type="Pfam" id="PF04471">
    <property type="entry name" value="Mrr_cat"/>
    <property type="match status" value="1"/>
</dbReference>
<proteinExistence type="predicted"/>
<feature type="transmembrane region" description="Helical" evidence="1">
    <location>
        <begin position="21"/>
        <end position="39"/>
    </location>
</feature>
<dbReference type="Proteomes" id="UP001156627">
    <property type="component" value="Unassembled WGS sequence"/>
</dbReference>
<evidence type="ECO:0000259" key="2">
    <source>
        <dbReference type="Pfam" id="PF01396"/>
    </source>
</evidence>
<comment type="caution">
    <text evidence="4">The sequence shown here is derived from an EMBL/GenBank/DDBJ whole genome shotgun (WGS) entry which is preliminary data.</text>
</comment>
<organism evidence="4 5">
    <name type="scientific">Dyella flagellata</name>
    <dbReference type="NCBI Taxonomy" id="1867833"/>
    <lineage>
        <taxon>Bacteria</taxon>
        <taxon>Pseudomonadati</taxon>
        <taxon>Pseudomonadota</taxon>
        <taxon>Gammaproteobacteria</taxon>
        <taxon>Lysobacterales</taxon>
        <taxon>Rhodanobacteraceae</taxon>
        <taxon>Dyella</taxon>
    </lineage>
</organism>
<dbReference type="Pfam" id="PF01396">
    <property type="entry name" value="Zn_ribbon_Top1"/>
    <property type="match status" value="1"/>
</dbReference>